<name>A0AA86STF6_9FABA</name>
<keyword evidence="2" id="KW-1185">Reference proteome</keyword>
<evidence type="ECO:0000313" key="1">
    <source>
        <dbReference type="EMBL" id="CAJ1972373.1"/>
    </source>
</evidence>
<dbReference type="Gramene" id="rna-AYBTSS11_LOCUS24422">
    <property type="protein sequence ID" value="CAJ1972373.1"/>
    <property type="gene ID" value="gene-AYBTSS11_LOCUS24422"/>
</dbReference>
<dbReference type="AlphaFoldDB" id="A0AA86STF6"/>
<protein>
    <submittedName>
        <fullName evidence="1">Uncharacterized protein</fullName>
    </submittedName>
</protein>
<reference evidence="1" key="1">
    <citation type="submission" date="2023-10" db="EMBL/GenBank/DDBJ databases">
        <authorList>
            <person name="Domelevo Entfellner J.-B."/>
        </authorList>
    </citation>
    <scope>NUCLEOTIDE SEQUENCE</scope>
</reference>
<gene>
    <name evidence="1" type="ORF">AYBTSS11_LOCUS24422</name>
</gene>
<proteinExistence type="predicted"/>
<dbReference type="Proteomes" id="UP001189624">
    <property type="component" value="Chromosome 8"/>
</dbReference>
<dbReference type="EMBL" id="OY731405">
    <property type="protein sequence ID" value="CAJ1972373.1"/>
    <property type="molecule type" value="Genomic_DNA"/>
</dbReference>
<organism evidence="1 2">
    <name type="scientific">Sphenostylis stenocarpa</name>
    <dbReference type="NCBI Taxonomy" id="92480"/>
    <lineage>
        <taxon>Eukaryota</taxon>
        <taxon>Viridiplantae</taxon>
        <taxon>Streptophyta</taxon>
        <taxon>Embryophyta</taxon>
        <taxon>Tracheophyta</taxon>
        <taxon>Spermatophyta</taxon>
        <taxon>Magnoliopsida</taxon>
        <taxon>eudicotyledons</taxon>
        <taxon>Gunneridae</taxon>
        <taxon>Pentapetalae</taxon>
        <taxon>rosids</taxon>
        <taxon>fabids</taxon>
        <taxon>Fabales</taxon>
        <taxon>Fabaceae</taxon>
        <taxon>Papilionoideae</taxon>
        <taxon>50 kb inversion clade</taxon>
        <taxon>NPAAA clade</taxon>
        <taxon>indigoferoid/millettioid clade</taxon>
        <taxon>Phaseoleae</taxon>
        <taxon>Sphenostylis</taxon>
    </lineage>
</organism>
<evidence type="ECO:0000313" key="2">
    <source>
        <dbReference type="Proteomes" id="UP001189624"/>
    </source>
</evidence>
<sequence length="85" mass="9720">MKLVFSHLIEDSGDWTLSKNQNYARMAETGPNREARKIPKMKLITQCLHDSDMSCLSLQSSKRLNQSLIVLARILVSFKDRDLSP</sequence>
<accession>A0AA86STF6</accession>